<accession>A0ABX2EVI4</accession>
<dbReference type="RefSeq" id="WP_173123417.1">
    <property type="nucleotide sequence ID" value="NZ_CBCSGW010000039.1"/>
</dbReference>
<proteinExistence type="predicted"/>
<reference evidence="2 3" key="1">
    <citation type="submission" date="2020-01" db="EMBL/GenBank/DDBJ databases">
        <title>Kibdelosporangium persica a novel Actinomycetes from a hot desert in Iran.</title>
        <authorList>
            <person name="Safaei N."/>
            <person name="Zaburannyi N."/>
            <person name="Mueller R."/>
            <person name="Wink J."/>
        </authorList>
    </citation>
    <scope>NUCLEOTIDE SEQUENCE [LARGE SCALE GENOMIC DNA]</scope>
    <source>
        <strain evidence="2 3">4NS15</strain>
    </source>
</reference>
<dbReference type="GO" id="GO:0016853">
    <property type="term" value="F:isomerase activity"/>
    <property type="evidence" value="ECO:0007669"/>
    <property type="project" value="UniProtKB-KW"/>
</dbReference>
<dbReference type="InterPro" id="IPR013022">
    <property type="entry name" value="Xyl_isomerase-like_TIM-brl"/>
</dbReference>
<name>A0ABX2EVI4_9PSEU</name>
<organism evidence="2 3">
    <name type="scientific">Kibdelosporangium persicum</name>
    <dbReference type="NCBI Taxonomy" id="2698649"/>
    <lineage>
        <taxon>Bacteria</taxon>
        <taxon>Bacillati</taxon>
        <taxon>Actinomycetota</taxon>
        <taxon>Actinomycetes</taxon>
        <taxon>Pseudonocardiales</taxon>
        <taxon>Pseudonocardiaceae</taxon>
        <taxon>Kibdelosporangium</taxon>
    </lineage>
</organism>
<keyword evidence="3" id="KW-1185">Reference proteome</keyword>
<dbReference type="SUPFAM" id="SSF51658">
    <property type="entry name" value="Xylose isomerase-like"/>
    <property type="match status" value="1"/>
</dbReference>
<dbReference type="InterPro" id="IPR047715">
    <property type="entry name" value="EboA_dom"/>
</dbReference>
<evidence type="ECO:0000259" key="1">
    <source>
        <dbReference type="Pfam" id="PF01261"/>
    </source>
</evidence>
<dbReference type="EMBL" id="JAAATY010000001">
    <property type="protein sequence ID" value="NRN63041.1"/>
    <property type="molecule type" value="Genomic_DNA"/>
</dbReference>
<evidence type="ECO:0000313" key="2">
    <source>
        <dbReference type="EMBL" id="NRN63041.1"/>
    </source>
</evidence>
<feature type="domain" description="Xylose isomerase-like TIM barrel" evidence="1">
    <location>
        <begin position="22"/>
        <end position="271"/>
    </location>
</feature>
<protein>
    <submittedName>
        <fullName evidence="2">Sugar phosphate isomerase</fullName>
    </submittedName>
</protein>
<dbReference type="NCBIfam" id="NF035938">
    <property type="entry name" value="EboA_domain"/>
    <property type="match status" value="1"/>
</dbReference>
<dbReference type="Gene3D" id="3.20.20.150">
    <property type="entry name" value="Divalent-metal-dependent TIM barrel enzymes"/>
    <property type="match status" value="1"/>
</dbReference>
<comment type="caution">
    <text evidence="2">The sequence shown here is derived from an EMBL/GenBank/DDBJ whole genome shotgun (WGS) entry which is preliminary data.</text>
</comment>
<gene>
    <name evidence="2" type="ORF">GC106_2420</name>
</gene>
<dbReference type="Proteomes" id="UP000763557">
    <property type="component" value="Unassembled WGS sequence"/>
</dbReference>
<sequence>MTFSLGYGTNGFANHRLDDALRVISDLGYTSVALTLDHHHLDPFAEDVAKETARVAGLLSSLGLRCVVETGARYLLDPTRKHHPTLVSEDSDGRIDFLHRAIRIAADLGADCVSFWSGIKPSDVDDETARQRMLSGVGKVLVEADRRQVRIGLEPEPGMYVQHLAQALALRDELGKPEMLGITLDVGHCVAVEPMNAAECVRHAAGLLVNVQLDDMRPGVHEHLEFGEGELDLAGTLAALAEVGYTGVAAVELPRHSHAAPDVARRAMTALTAAVKSVLPAADSESVGQVDHPWLVGAERRVRSEPAAIRALFPAVGREVGRDPLRPESDPQGLVHGTVDDLARTRLLAALADVLAPVELVDEVTELYRYGDDAERRGVLRGLTSLPAPAVKAGLELVQDALRTNDIRLVAAALGPFAGEHLDQHSWRHGVLKCLFVGVPLTAVADLDRRTDTELLRMVADYADERRAAGREVPADAVRLLEVS</sequence>
<dbReference type="PANTHER" id="PTHR12110:SF52">
    <property type="entry name" value="XYLOSE ISOMERASE"/>
    <property type="match status" value="1"/>
</dbReference>
<evidence type="ECO:0000313" key="3">
    <source>
        <dbReference type="Proteomes" id="UP000763557"/>
    </source>
</evidence>
<keyword evidence="2" id="KW-0413">Isomerase</keyword>
<dbReference type="InterPro" id="IPR036237">
    <property type="entry name" value="Xyl_isomerase-like_sf"/>
</dbReference>
<dbReference type="InterPro" id="IPR050312">
    <property type="entry name" value="IolE/XylAMocC-like"/>
</dbReference>
<dbReference type="PANTHER" id="PTHR12110">
    <property type="entry name" value="HYDROXYPYRUVATE ISOMERASE"/>
    <property type="match status" value="1"/>
</dbReference>
<dbReference type="Pfam" id="PF01261">
    <property type="entry name" value="AP_endonuc_2"/>
    <property type="match status" value="1"/>
</dbReference>